<dbReference type="Proteomes" id="UP000673552">
    <property type="component" value="Unassembled WGS sequence"/>
</dbReference>
<proteinExistence type="predicted"/>
<reference evidence="4" key="2">
    <citation type="journal article" date="2021" name="Sci. Data">
        <title>Chromosome-scale genome sequencing, assembly and annotation of six genomes from subfamily Leishmaniinae.</title>
        <authorList>
            <person name="Almutairi H."/>
            <person name="Urbaniak M.D."/>
            <person name="Bates M.D."/>
            <person name="Jariyapan N."/>
            <person name="Kwakye-Nuako G."/>
            <person name="Thomaz Soccol V."/>
            <person name="Al-Salem W.S."/>
            <person name="Dillon R.J."/>
            <person name="Bates P.A."/>
            <person name="Gatherer D."/>
        </authorList>
    </citation>
    <scope>NUCLEOTIDE SEQUENCE [LARGE SCALE GENOMIC DNA]</scope>
</reference>
<feature type="compositionally biased region" description="Acidic residues" evidence="2">
    <location>
        <begin position="73"/>
        <end position="84"/>
    </location>
</feature>
<dbReference type="EMBL" id="JAFEUZ010000012">
    <property type="protein sequence ID" value="KAG5484461.1"/>
    <property type="molecule type" value="Genomic_DNA"/>
</dbReference>
<feature type="compositionally biased region" description="Polar residues" evidence="2">
    <location>
        <begin position="1040"/>
        <end position="1054"/>
    </location>
</feature>
<feature type="region of interest" description="Disordered" evidence="2">
    <location>
        <begin position="1"/>
        <end position="86"/>
    </location>
</feature>
<gene>
    <name evidence="3" type="ORF">LSCM1_07830</name>
</gene>
<feature type="compositionally biased region" description="Low complexity" evidence="2">
    <location>
        <begin position="320"/>
        <end position="332"/>
    </location>
</feature>
<dbReference type="KEGG" id="lmat:92517698"/>
<dbReference type="OrthoDB" id="266719at2759"/>
<feature type="compositionally biased region" description="Low complexity" evidence="2">
    <location>
        <begin position="878"/>
        <end position="888"/>
    </location>
</feature>
<keyword evidence="4" id="KW-1185">Reference proteome</keyword>
<dbReference type="RefSeq" id="XP_067180399.1">
    <property type="nucleotide sequence ID" value="XM_067325186.1"/>
</dbReference>
<protein>
    <submittedName>
        <fullName evidence="3">Uncharacterized protein</fullName>
    </submittedName>
</protein>
<feature type="region of interest" description="Disordered" evidence="2">
    <location>
        <begin position="466"/>
        <end position="499"/>
    </location>
</feature>
<evidence type="ECO:0000313" key="4">
    <source>
        <dbReference type="Proteomes" id="UP000673552"/>
    </source>
</evidence>
<feature type="region of interest" description="Disordered" evidence="2">
    <location>
        <begin position="288"/>
        <end position="408"/>
    </location>
</feature>
<comment type="caution">
    <text evidence="3">The sequence shown here is derived from an EMBL/GenBank/DDBJ whole genome shotgun (WGS) entry which is preliminary data.</text>
</comment>
<keyword evidence="1" id="KW-0175">Coiled coil</keyword>
<feature type="compositionally biased region" description="Low complexity" evidence="2">
    <location>
        <begin position="288"/>
        <end position="300"/>
    </location>
</feature>
<dbReference type="AlphaFoldDB" id="A0A836KRR2"/>
<evidence type="ECO:0000256" key="2">
    <source>
        <dbReference type="SAM" id="MobiDB-lite"/>
    </source>
</evidence>
<feature type="compositionally biased region" description="Polar residues" evidence="2">
    <location>
        <begin position="30"/>
        <end position="61"/>
    </location>
</feature>
<name>A0A836KRR2_9TRYP</name>
<feature type="region of interest" description="Disordered" evidence="2">
    <location>
        <begin position="872"/>
        <end position="908"/>
    </location>
</feature>
<feature type="compositionally biased region" description="Basic and acidic residues" evidence="2">
    <location>
        <begin position="369"/>
        <end position="378"/>
    </location>
</feature>
<sequence length="1110" mass="114465">MSAAPTATSPTNSSPGGEGAGNRDGGDNNMQSTPEWVSRAPTRSSLSSANATLGAPGTSSVKSRKSCKGAELECTDAESEAMSDTEDHQLLLQQPSSSTDISGLTSSLLLHELSTISSGAGTSRAAVRGSAGGSIVASGFASISSQTLTTVVPEVAKGSIGALSSYRQVEQQLSSNTISVVAVDTSTAPAPTVTALAGVSAVAPSCFSKKGQSVSNSGHPLHQSSSFWAGAASLVSSATLLSESARRFSAPLPLSSSSTRVGHEGASGASATAAVACVLAEDRPESAEAAAGPIEAVPAAVEEERQESADTLGDAVERGAAASATAAAPTVAQGRQEEDDGGRDAAPPRWASDDSESSAVGATTKNVHRRMDDRRDTCARVTAAQSSALSTRRGAGSSYAPTAGCPPAEGSVWREKAAQAVSVDDSRSWNWGLFSPTASLNVRVAPHAASDTEGCSCQSDRTGNAGDCSSGTRSKGARIQDGLGKLRPSNGRSSDLHGAVRRKDADVGCITMSSLVAHVAVPPTVQAVLRNPDATKEELWVALRTACQQCEVLQRRLARAEGALGSEEESEAAEGDEKVICECDALTNVKAPQYWSDNANKTLKTTSHTNADEDDTNAANGVSTVEGASRAESGTALAHISSAPMRSSPALPARARADCQCDPEHRVLRPKAGLAVTATAPRPVCATSCGNSSSIAHNPHFRRGGSSSDASSVLRDRVSELIRRVEAERKAQPHPPHARHSPERHVRPDSSGLDGPTSSRDADDATSNSKDRPCYVSPPSPLPESHRNRRSTPPPHEQTARAPQKPRRIESGSPYRFASACAAWSHVSNSGGAGSVGEAVAAPSSGIFAPPALPAIAGVEAQTPVARRSANSHERARLVQSPRRQQQQLHRRLRGASSASLASDPTMVDENVCSNGPVAAAESLTGLPATAGSLSGSPRADCIHIVPNTTQYQAGLAAPTSVSSASAAVFPSMVTSLSGTLPSLQSSTITGRPTHLLSPLLSGASISSVESARVRQPQQQQAVAKATVPRAAIWRAPDDTVQQETPTSPRSRSPNLAGLSPTSAALEMLRQLQQDDAPVPPVTRDDQKAALRQWRREAAVMKAKGAAPMC</sequence>
<feature type="region of interest" description="Disordered" evidence="2">
    <location>
        <begin position="727"/>
        <end position="811"/>
    </location>
</feature>
<feature type="region of interest" description="Disordered" evidence="2">
    <location>
        <begin position="693"/>
        <end position="713"/>
    </location>
</feature>
<feature type="region of interest" description="Disordered" evidence="2">
    <location>
        <begin position="1034"/>
        <end position="1059"/>
    </location>
</feature>
<feature type="coiled-coil region" evidence="1">
    <location>
        <begin position="543"/>
        <end position="570"/>
    </location>
</feature>
<dbReference type="GeneID" id="92517698"/>
<feature type="compositionally biased region" description="Polar residues" evidence="2">
    <location>
        <begin position="1"/>
        <end position="15"/>
    </location>
</feature>
<accession>A0A836KRR2</accession>
<evidence type="ECO:0000256" key="1">
    <source>
        <dbReference type="SAM" id="Coils"/>
    </source>
</evidence>
<evidence type="ECO:0000313" key="3">
    <source>
        <dbReference type="EMBL" id="KAG5484461.1"/>
    </source>
</evidence>
<organism evidence="3 4">
    <name type="scientific">Leishmania martiniquensis</name>
    <dbReference type="NCBI Taxonomy" id="1580590"/>
    <lineage>
        <taxon>Eukaryota</taxon>
        <taxon>Discoba</taxon>
        <taxon>Euglenozoa</taxon>
        <taxon>Kinetoplastea</taxon>
        <taxon>Metakinetoplastina</taxon>
        <taxon>Trypanosomatida</taxon>
        <taxon>Trypanosomatidae</taxon>
        <taxon>Leishmaniinae</taxon>
        <taxon>Leishmania</taxon>
    </lineage>
</organism>
<reference evidence="4" key="1">
    <citation type="journal article" date="2021" name="Microbiol. Resour. Announc.">
        <title>LGAAP: Leishmaniinae Genome Assembly and Annotation Pipeline.</title>
        <authorList>
            <person name="Almutairi H."/>
            <person name="Urbaniak M.D."/>
            <person name="Bates M.D."/>
            <person name="Jariyapan N."/>
            <person name="Kwakye-Nuako G."/>
            <person name="Thomaz-Soccol V."/>
            <person name="Al-Salem W.S."/>
            <person name="Dillon R.J."/>
            <person name="Bates P.A."/>
            <person name="Gatherer D."/>
        </authorList>
    </citation>
    <scope>NUCLEOTIDE SEQUENCE [LARGE SCALE GENOMIC DNA]</scope>
</reference>